<dbReference type="PANTHER" id="PTHR32035:SF11">
    <property type="entry name" value="SMALL RIBOSOMAL SUBUNIT PROTEIN MS38"/>
    <property type="match status" value="1"/>
</dbReference>
<dbReference type="eggNOG" id="ENOG502S8UR">
    <property type="taxonomic scope" value="Eukaryota"/>
</dbReference>
<reference evidence="3 4" key="1">
    <citation type="journal article" date="2013" name="Nat. Genet.">
        <title>The high-quality draft genome of peach (Prunus persica) identifies unique patterns of genetic diversity, domestication and genome evolution.</title>
        <authorList>
            <consortium name="International Peach Genome Initiative"/>
            <person name="Verde I."/>
            <person name="Abbott A.G."/>
            <person name="Scalabrin S."/>
            <person name="Jung S."/>
            <person name="Shu S."/>
            <person name="Marroni F."/>
            <person name="Zhebentyayeva T."/>
            <person name="Dettori M.T."/>
            <person name="Grimwood J."/>
            <person name="Cattonaro F."/>
            <person name="Zuccolo A."/>
            <person name="Rossini L."/>
            <person name="Jenkins J."/>
            <person name="Vendramin E."/>
            <person name="Meisel L.A."/>
            <person name="Decroocq V."/>
            <person name="Sosinski B."/>
            <person name="Prochnik S."/>
            <person name="Mitros T."/>
            <person name="Policriti A."/>
            <person name="Cipriani G."/>
            <person name="Dondini L."/>
            <person name="Ficklin S."/>
            <person name="Goodstein D.M."/>
            <person name="Xuan P."/>
            <person name="Del Fabbro C."/>
            <person name="Aramini V."/>
            <person name="Copetti D."/>
            <person name="Gonzalez S."/>
            <person name="Horner D.S."/>
            <person name="Falchi R."/>
            <person name="Lucas S."/>
            <person name="Mica E."/>
            <person name="Maldonado J."/>
            <person name="Lazzari B."/>
            <person name="Bielenberg D."/>
            <person name="Pirona R."/>
            <person name="Miculan M."/>
            <person name="Barakat A."/>
            <person name="Testolin R."/>
            <person name="Stella A."/>
            <person name="Tartarini S."/>
            <person name="Tonutti P."/>
            <person name="Arus P."/>
            <person name="Orellana A."/>
            <person name="Wells C."/>
            <person name="Main D."/>
            <person name="Vizzotto G."/>
            <person name="Silva H."/>
            <person name="Salamini F."/>
            <person name="Schmutz J."/>
            <person name="Morgante M."/>
            <person name="Rokhsar D.S."/>
        </authorList>
    </citation>
    <scope>NUCLEOTIDE SEQUENCE [LARGE SCALE GENOMIC DNA]</scope>
    <source>
        <strain evidence="4">cv. Nemared</strain>
    </source>
</reference>
<evidence type="ECO:0000313" key="4">
    <source>
        <dbReference type="Proteomes" id="UP000006882"/>
    </source>
</evidence>
<organism evidence="3 4">
    <name type="scientific">Prunus persica</name>
    <name type="common">Peach</name>
    <name type="synonym">Amygdalus persica</name>
    <dbReference type="NCBI Taxonomy" id="3760"/>
    <lineage>
        <taxon>Eukaryota</taxon>
        <taxon>Viridiplantae</taxon>
        <taxon>Streptophyta</taxon>
        <taxon>Embryophyta</taxon>
        <taxon>Tracheophyta</taxon>
        <taxon>Spermatophyta</taxon>
        <taxon>Magnoliopsida</taxon>
        <taxon>eudicotyledons</taxon>
        <taxon>Gunneridae</taxon>
        <taxon>Pentapetalae</taxon>
        <taxon>rosids</taxon>
        <taxon>fabids</taxon>
        <taxon>Rosales</taxon>
        <taxon>Rosaceae</taxon>
        <taxon>Amygdaloideae</taxon>
        <taxon>Amygdaleae</taxon>
        <taxon>Prunus</taxon>
    </lineage>
</organism>
<evidence type="ECO:0000259" key="2">
    <source>
        <dbReference type="SMART" id="SM01155"/>
    </source>
</evidence>
<dbReference type="EMBL" id="CM007653">
    <property type="protein sequence ID" value="ONI19762.1"/>
    <property type="molecule type" value="Genomic_DNA"/>
</dbReference>
<dbReference type="InterPro" id="IPR013177">
    <property type="entry name" value="Ribosomal_mS38_C"/>
</dbReference>
<accession>A0A251Q7M0</accession>
<dbReference type="Pfam" id="PF08213">
    <property type="entry name" value="COX24_C"/>
    <property type="match status" value="1"/>
</dbReference>
<proteinExistence type="predicted"/>
<dbReference type="Proteomes" id="UP000006882">
    <property type="component" value="Chromosome G3"/>
</dbReference>
<feature type="region of interest" description="Disordered" evidence="1">
    <location>
        <begin position="108"/>
        <end position="132"/>
    </location>
</feature>
<keyword evidence="4" id="KW-1185">Reference proteome</keyword>
<name>A0A251Q7M0_PRUPE</name>
<dbReference type="AlphaFoldDB" id="A0A251Q7M0"/>
<dbReference type="SMART" id="SM01155">
    <property type="entry name" value="DUF1713"/>
    <property type="match status" value="1"/>
</dbReference>
<feature type="domain" description="Ribosomal protein mS38 C-terminal" evidence="2">
    <location>
        <begin position="104"/>
        <end position="131"/>
    </location>
</feature>
<dbReference type="PANTHER" id="PTHR32035">
    <property type="entry name" value="AURORA KINASE A-INTERACTING PROTEIN"/>
    <property type="match status" value="1"/>
</dbReference>
<sequence>MASTIQRVLRRSQPTRIIDALHNPAASNLILHQPHIDQTNPDPHQFLNLSPLLIVPKTQNFGSSGFSHIFPSFPFGICLNPISSSGLVSSEAVEVEFDDSRKVWADSVKKKRKRKMNKHKYRKLRKRLQRQT</sequence>
<dbReference type="Gramene" id="ONI19762">
    <property type="protein sequence ID" value="ONI19762"/>
    <property type="gene ID" value="PRUPE_3G296000"/>
</dbReference>
<gene>
    <name evidence="3" type="ORF">PRUPE_3G296000</name>
</gene>
<protein>
    <recommendedName>
        <fullName evidence="2">Ribosomal protein mS38 C-terminal domain-containing protein</fullName>
    </recommendedName>
</protein>
<evidence type="ECO:0000313" key="3">
    <source>
        <dbReference type="EMBL" id="ONI19762.1"/>
    </source>
</evidence>
<feature type="compositionally biased region" description="Basic residues" evidence="1">
    <location>
        <begin position="109"/>
        <end position="132"/>
    </location>
</feature>
<evidence type="ECO:0000256" key="1">
    <source>
        <dbReference type="SAM" id="MobiDB-lite"/>
    </source>
</evidence>